<evidence type="ECO:0000313" key="2">
    <source>
        <dbReference type="EMBL" id="KAF3434064.1"/>
    </source>
</evidence>
<keyword evidence="3" id="KW-1185">Reference proteome</keyword>
<comment type="caution">
    <text evidence="2">The sequence shown here is derived from an EMBL/GenBank/DDBJ whole genome shotgun (WGS) entry which is preliminary data.</text>
</comment>
<reference evidence="2" key="1">
    <citation type="submission" date="2020-03" db="EMBL/GenBank/DDBJ databases">
        <title>A high-quality chromosome-level genome assembly of a woody plant with both climbing and erect habits, Rhamnella rubrinervis.</title>
        <authorList>
            <person name="Lu Z."/>
            <person name="Yang Y."/>
            <person name="Zhu X."/>
            <person name="Sun Y."/>
        </authorList>
    </citation>
    <scope>NUCLEOTIDE SEQUENCE</scope>
    <source>
        <strain evidence="2">BYM</strain>
        <tissue evidence="2">Leaf</tissue>
    </source>
</reference>
<dbReference type="EMBL" id="VOIH02000011">
    <property type="protein sequence ID" value="KAF3434064.1"/>
    <property type="molecule type" value="Genomic_DNA"/>
</dbReference>
<gene>
    <name evidence="2" type="ORF">FNV43_RR25167</name>
</gene>
<protein>
    <submittedName>
        <fullName evidence="2">Uncharacterized protein</fullName>
    </submittedName>
</protein>
<dbReference type="PANTHER" id="PTHR33472">
    <property type="entry name" value="OS01G0106600 PROTEIN"/>
    <property type="match status" value="1"/>
</dbReference>
<accession>A0A8K0GPU6</accession>
<organism evidence="2 3">
    <name type="scientific">Rhamnella rubrinervis</name>
    <dbReference type="NCBI Taxonomy" id="2594499"/>
    <lineage>
        <taxon>Eukaryota</taxon>
        <taxon>Viridiplantae</taxon>
        <taxon>Streptophyta</taxon>
        <taxon>Embryophyta</taxon>
        <taxon>Tracheophyta</taxon>
        <taxon>Spermatophyta</taxon>
        <taxon>Magnoliopsida</taxon>
        <taxon>eudicotyledons</taxon>
        <taxon>Gunneridae</taxon>
        <taxon>Pentapetalae</taxon>
        <taxon>rosids</taxon>
        <taxon>fabids</taxon>
        <taxon>Rosales</taxon>
        <taxon>Rhamnaceae</taxon>
        <taxon>rhamnoid group</taxon>
        <taxon>Rhamneae</taxon>
        <taxon>Rhamnella</taxon>
    </lineage>
</organism>
<feature type="compositionally biased region" description="Basic and acidic residues" evidence="1">
    <location>
        <begin position="129"/>
        <end position="166"/>
    </location>
</feature>
<dbReference type="Proteomes" id="UP000796880">
    <property type="component" value="Unassembled WGS sequence"/>
</dbReference>
<feature type="region of interest" description="Disordered" evidence="1">
    <location>
        <begin position="128"/>
        <end position="166"/>
    </location>
</feature>
<dbReference type="PANTHER" id="PTHR33472:SF28">
    <property type="entry name" value="BROMO AND FHA DOMAIN-CONTAINING PROTEIN DDB_G0267958"/>
    <property type="match status" value="1"/>
</dbReference>
<sequence length="166" mass="18456">MPIAESVKLNQSNPEGHQHKQFDREVREMVAAITHRLTDLHKSGSSTHYAVEDDNGARIITLAGNNSGATLRSELDGKTGLEDELTLGESDALSTFVNSNFQAVNNSMMMGGSYTTNDPGVHVEISDFVEPHEPKPREWKGKKKDKEAIKRDQVLSERSDQNHEEN</sequence>
<evidence type="ECO:0000256" key="1">
    <source>
        <dbReference type="SAM" id="MobiDB-lite"/>
    </source>
</evidence>
<evidence type="ECO:0000313" key="3">
    <source>
        <dbReference type="Proteomes" id="UP000796880"/>
    </source>
</evidence>
<feature type="region of interest" description="Disordered" evidence="1">
    <location>
        <begin position="1"/>
        <end position="22"/>
    </location>
</feature>
<dbReference type="OrthoDB" id="774437at2759"/>
<proteinExistence type="predicted"/>
<name>A0A8K0GPU6_9ROSA</name>
<dbReference type="AlphaFoldDB" id="A0A8K0GPU6"/>